<dbReference type="Proteomes" id="UP000306753">
    <property type="component" value="Unassembled WGS sequence"/>
</dbReference>
<dbReference type="RefSeq" id="WP_138411818.1">
    <property type="nucleotide sequence ID" value="NZ_QLAG01000013.1"/>
</dbReference>
<dbReference type="AlphaFoldDB" id="A0A5R9QEM8"/>
<keyword evidence="2" id="KW-1185">Reference proteome</keyword>
<dbReference type="PROSITE" id="PS51257">
    <property type="entry name" value="PROKAR_LIPOPROTEIN"/>
    <property type="match status" value="1"/>
</dbReference>
<comment type="caution">
    <text evidence="1">The sequence shown here is derived from an EMBL/GenBank/DDBJ whole genome shotgun (WGS) entry which is preliminary data.</text>
</comment>
<evidence type="ECO:0000313" key="1">
    <source>
        <dbReference type="EMBL" id="TLX63232.1"/>
    </source>
</evidence>
<name>A0A5R9QEM8_9GAMM</name>
<organism evidence="1 2">
    <name type="scientific">Stutzerimonas nosocomialis</name>
    <dbReference type="NCBI Taxonomy" id="1056496"/>
    <lineage>
        <taxon>Bacteria</taxon>
        <taxon>Pseudomonadati</taxon>
        <taxon>Pseudomonadota</taxon>
        <taxon>Gammaproteobacteria</taxon>
        <taxon>Pseudomonadales</taxon>
        <taxon>Pseudomonadaceae</taxon>
        <taxon>Stutzerimonas</taxon>
    </lineage>
</organism>
<accession>A0A5R9QEM8</accession>
<reference evidence="1 2" key="1">
    <citation type="journal article" date="2017" name="Eur. J. Clin. Microbiol. Infect. Dis.">
        <title>Uncommonly isolated clinical Pseudomonas: identification and phylogenetic assignation.</title>
        <authorList>
            <person name="Mulet M."/>
            <person name="Gomila M."/>
            <person name="Ramirez A."/>
            <person name="Cardew S."/>
            <person name="Moore E.R."/>
            <person name="Lalucat J."/>
            <person name="Garcia-Valdes E."/>
        </authorList>
    </citation>
    <scope>NUCLEOTIDE SEQUENCE [LARGE SCALE GENOMIC DNA]</scope>
    <source>
        <strain evidence="1 2">SD129</strain>
    </source>
</reference>
<protein>
    <recommendedName>
        <fullName evidence="3">Lipoprotein</fullName>
    </recommendedName>
</protein>
<evidence type="ECO:0008006" key="3">
    <source>
        <dbReference type="Google" id="ProtNLM"/>
    </source>
</evidence>
<evidence type="ECO:0000313" key="2">
    <source>
        <dbReference type="Proteomes" id="UP000306753"/>
    </source>
</evidence>
<gene>
    <name evidence="1" type="ORF">DN820_11905</name>
</gene>
<sequence>MPELRHVLAAGLLASLLSGCGLWFGAGEGEVSRALDLALHERGSERVTLAELTRFPWDELLLFAPYTPRASVCQALALSRARCALVARGESGSDGEMLMVFREAGQVVHSEMHLRAHGDFLPLPDAPLTPATAVFDVVRDGDGVDGRPWLRLRLKGGT</sequence>
<proteinExistence type="predicted"/>
<dbReference type="EMBL" id="QLAG01000013">
    <property type="protein sequence ID" value="TLX63232.1"/>
    <property type="molecule type" value="Genomic_DNA"/>
</dbReference>